<feature type="domain" description="YdhG-like" evidence="1">
    <location>
        <begin position="19"/>
        <end position="133"/>
    </location>
</feature>
<dbReference type="SUPFAM" id="SSF159888">
    <property type="entry name" value="YdhG-like"/>
    <property type="match status" value="1"/>
</dbReference>
<sequence length="151" mass="17425">MQSKASTPKEYLDSLPEDRKKAVNSLRKAVLKNLPKGFKEVMNYGMLGYVVPLTMYPDGYHCDPKLPLPFMNIASQKGFIAVYHMGIYSNKELLTWFTKKYSEECEGKLDMGKGCIRFKKIDQIPYELIGELAGKMTPKQWIEVYEKNLKK</sequence>
<accession>A0A2M9ZP88</accession>
<dbReference type="RefSeq" id="WP_100712607.1">
    <property type="nucleotide sequence ID" value="NZ_NPDY01000002.1"/>
</dbReference>
<dbReference type="AlphaFoldDB" id="A0A2M9ZP88"/>
<protein>
    <recommendedName>
        <fullName evidence="1">YdhG-like domain-containing protein</fullName>
    </recommendedName>
</protein>
<dbReference type="Proteomes" id="UP000231962">
    <property type="component" value="Unassembled WGS sequence"/>
</dbReference>
<comment type="caution">
    <text evidence="3">The sequence shown here is derived from an EMBL/GenBank/DDBJ whole genome shotgun (WGS) entry which is preliminary data.</text>
</comment>
<evidence type="ECO:0000313" key="5">
    <source>
        <dbReference type="Proteomes" id="UP000231990"/>
    </source>
</evidence>
<organism evidence="3 5">
    <name type="scientific">Leptospira perolatii</name>
    <dbReference type="NCBI Taxonomy" id="2023191"/>
    <lineage>
        <taxon>Bacteria</taxon>
        <taxon>Pseudomonadati</taxon>
        <taxon>Spirochaetota</taxon>
        <taxon>Spirochaetia</taxon>
        <taxon>Leptospirales</taxon>
        <taxon>Leptospiraceae</taxon>
        <taxon>Leptospira</taxon>
    </lineage>
</organism>
<evidence type="ECO:0000313" key="2">
    <source>
        <dbReference type="EMBL" id="PJZ70599.1"/>
    </source>
</evidence>
<keyword evidence="4" id="KW-1185">Reference proteome</keyword>
<dbReference type="InterPro" id="IPR014922">
    <property type="entry name" value="YdhG-like"/>
</dbReference>
<dbReference type="EMBL" id="NPDZ01000003">
    <property type="protein sequence ID" value="PJZ73811.1"/>
    <property type="molecule type" value="Genomic_DNA"/>
</dbReference>
<dbReference type="Gene3D" id="3.90.1150.200">
    <property type="match status" value="1"/>
</dbReference>
<dbReference type="OrthoDB" id="9813231at2"/>
<gene>
    <name evidence="2" type="ORF">CH360_03400</name>
    <name evidence="3" type="ORF">CH373_06540</name>
</gene>
<dbReference type="EMBL" id="NPDY01000002">
    <property type="protein sequence ID" value="PJZ70599.1"/>
    <property type="molecule type" value="Genomic_DNA"/>
</dbReference>
<reference evidence="4 5" key="1">
    <citation type="submission" date="2017-07" db="EMBL/GenBank/DDBJ databases">
        <title>Leptospira spp. isolated from tropical soils.</title>
        <authorList>
            <person name="Thibeaux R."/>
            <person name="Iraola G."/>
            <person name="Ferres I."/>
            <person name="Bierque E."/>
            <person name="Girault D."/>
            <person name="Soupe-Gilbert M.-E."/>
            <person name="Picardeau M."/>
            <person name="Goarant C."/>
        </authorList>
    </citation>
    <scope>NUCLEOTIDE SEQUENCE [LARGE SCALE GENOMIC DNA]</scope>
    <source>
        <strain evidence="3 5">FH1-B-B1</strain>
        <strain evidence="2 4">FH1-B-C1</strain>
    </source>
</reference>
<evidence type="ECO:0000259" key="1">
    <source>
        <dbReference type="Pfam" id="PF08818"/>
    </source>
</evidence>
<dbReference type="Proteomes" id="UP000231990">
    <property type="component" value="Unassembled WGS sequence"/>
</dbReference>
<evidence type="ECO:0000313" key="4">
    <source>
        <dbReference type="Proteomes" id="UP000231962"/>
    </source>
</evidence>
<proteinExistence type="predicted"/>
<dbReference type="Pfam" id="PF08818">
    <property type="entry name" value="DUF1801"/>
    <property type="match status" value="1"/>
</dbReference>
<name>A0A2M9ZP88_9LEPT</name>
<evidence type="ECO:0000313" key="3">
    <source>
        <dbReference type="EMBL" id="PJZ73811.1"/>
    </source>
</evidence>